<evidence type="ECO:0000313" key="6">
    <source>
        <dbReference type="Proteomes" id="UP000190965"/>
    </source>
</evidence>
<keyword evidence="2" id="KW-0044">Antibiotic</keyword>
<dbReference type="AlphaFoldDB" id="A0A1T2YJZ5"/>
<name>A0A1T2YJZ5_PSEFL</name>
<dbReference type="InterPro" id="IPR016128">
    <property type="entry name" value="Pyosin/cloacin_T_dom"/>
</dbReference>
<evidence type="ECO:0000259" key="4">
    <source>
        <dbReference type="Pfam" id="PF06958"/>
    </source>
</evidence>
<keyword evidence="1" id="KW-0929">Antimicrobial</keyword>
<dbReference type="SUPFAM" id="SSF69369">
    <property type="entry name" value="Cloacin translocation domain"/>
    <property type="match status" value="1"/>
</dbReference>
<evidence type="ECO:0000256" key="1">
    <source>
        <dbReference type="ARBA" id="ARBA00022529"/>
    </source>
</evidence>
<dbReference type="Pfam" id="PF06958">
    <property type="entry name" value="Pyocin_S"/>
    <property type="match status" value="1"/>
</dbReference>
<feature type="domain" description="Pyosin/cloacin translocation" evidence="4">
    <location>
        <begin position="179"/>
        <end position="310"/>
    </location>
</feature>
<dbReference type="Proteomes" id="UP000190965">
    <property type="component" value="Unassembled WGS sequence"/>
</dbReference>
<dbReference type="RefSeq" id="WP_078741149.1">
    <property type="nucleotide sequence ID" value="NZ_MSDF01000021.1"/>
</dbReference>
<dbReference type="GO" id="GO:0031640">
    <property type="term" value="P:killing of cells of another organism"/>
    <property type="evidence" value="ECO:0007669"/>
    <property type="project" value="UniProtKB-KW"/>
</dbReference>
<proteinExistence type="predicted"/>
<evidence type="ECO:0000256" key="2">
    <source>
        <dbReference type="ARBA" id="ARBA00023022"/>
    </source>
</evidence>
<dbReference type="OrthoDB" id="2067488at2"/>
<dbReference type="EMBL" id="MSDF01000021">
    <property type="protein sequence ID" value="OPA92562.1"/>
    <property type="molecule type" value="Genomic_DNA"/>
</dbReference>
<accession>A0A1T2YJZ5</accession>
<keyword evidence="3" id="KW-0078">Bacteriocin</keyword>
<reference evidence="5 6" key="1">
    <citation type="submission" date="2016-12" db="EMBL/GenBank/DDBJ databases">
        <title>Draft genome sequences of seven strains of Pseudomonas fluorescens that produce 4-formylaminooxyvinylglycine.</title>
        <authorList>
            <person name="Okrent R.A."/>
            <person name="Manning V.A."/>
            <person name="Trippe K.M."/>
        </authorList>
    </citation>
    <scope>NUCLEOTIDE SEQUENCE [LARGE SCALE GENOMIC DNA]</scope>
    <source>
        <strain evidence="5 6">P5A</strain>
    </source>
</reference>
<comment type="caution">
    <text evidence="5">The sequence shown here is derived from an EMBL/GenBank/DDBJ whole genome shotgun (WGS) entry which is preliminary data.</text>
</comment>
<gene>
    <name evidence="5" type="ORF">BFW87_18320</name>
</gene>
<evidence type="ECO:0000313" key="5">
    <source>
        <dbReference type="EMBL" id="OPA92562.1"/>
    </source>
</evidence>
<evidence type="ECO:0000256" key="3">
    <source>
        <dbReference type="ARBA" id="ARBA00023048"/>
    </source>
</evidence>
<sequence>MKNNKPMVWRCYGTGTGGYRLLEPMNEAELAAHKAADQQDHREMVNRRVAQEARLQIKPPLTPQPMPGCVFSKSCHLPDAIIDYHNPTGYVPLDRLADYGEYALLGGREVDDSGLLPLGKISGSTLPAGLGALALGGTATAESIAATATVGASTVGAAFLAGLIALVWPSSLGDSALYTEEQLRSMTRARTRFRLHIEQRDDGTLKGYAFYTGKNRDWEMVDVVQFQMRGTQYVTDLGDGIELVWTPAVDPSDTLGIPALQAAPSTPHIWVYPANDKAANIIVDPIYPPEYKDFILVFPADSGVKPLYIVVSWKYEDAPYHGRKGNAVKSKRPANGLDALNDSIQVKPTEPRRVGIDPHTKEFVVIDLSTDDTYHGHVRSWDALHQDMKNALIKANKTNRKGKILGVEK</sequence>
<dbReference type="CDD" id="cd20695">
    <property type="entry name" value="CdiA-CT_5T87E_Ct"/>
    <property type="match status" value="1"/>
</dbReference>
<dbReference type="GO" id="GO:0042742">
    <property type="term" value="P:defense response to bacterium"/>
    <property type="evidence" value="ECO:0007669"/>
    <property type="project" value="UniProtKB-KW"/>
</dbReference>
<protein>
    <submittedName>
        <fullName evidence="5">S-type Pyocin</fullName>
    </submittedName>
</protein>
<organism evidence="5 6">
    <name type="scientific">Pseudomonas fluorescens</name>
    <dbReference type="NCBI Taxonomy" id="294"/>
    <lineage>
        <taxon>Bacteria</taxon>
        <taxon>Pseudomonadati</taxon>
        <taxon>Pseudomonadota</taxon>
        <taxon>Gammaproteobacteria</taxon>
        <taxon>Pseudomonadales</taxon>
        <taxon>Pseudomonadaceae</taxon>
        <taxon>Pseudomonas</taxon>
    </lineage>
</organism>
<dbReference type="InterPro" id="IPR036302">
    <property type="entry name" value="Pyosin/cloacin_T_dom_sf"/>
</dbReference>